<name>A0ABX9QW26_9ACTN</name>
<dbReference type="EMBL" id="RAZS01000013">
    <property type="protein sequence ID" value="RKN14715.1"/>
    <property type="molecule type" value="Genomic_DNA"/>
</dbReference>
<gene>
    <name evidence="2" type="ORF">D7147_28060</name>
</gene>
<comment type="caution">
    <text evidence="2">The sequence shown here is derived from an EMBL/GenBank/DDBJ whole genome shotgun (WGS) entry which is preliminary data.</text>
</comment>
<reference evidence="2 3" key="1">
    <citation type="submission" date="2018-09" db="EMBL/GenBank/DDBJ databases">
        <title>Micromonospora sp. nov. MS1-9, isolated from a root of Musa sp.</title>
        <authorList>
            <person name="Kuncharoen N."/>
            <person name="Kudo T."/>
            <person name="Ohkuma M."/>
            <person name="Yuki M."/>
            <person name="Tanasupawat S."/>
        </authorList>
    </citation>
    <scope>NUCLEOTIDE SEQUENCE [LARGE SCALE GENOMIC DNA]</scope>
    <source>
        <strain evidence="2 3">NGC1-4</strain>
    </source>
</reference>
<evidence type="ECO:0008006" key="4">
    <source>
        <dbReference type="Google" id="ProtNLM"/>
    </source>
</evidence>
<evidence type="ECO:0000256" key="1">
    <source>
        <dbReference type="SAM" id="MobiDB-lite"/>
    </source>
</evidence>
<feature type="compositionally biased region" description="Low complexity" evidence="1">
    <location>
        <begin position="42"/>
        <end position="57"/>
    </location>
</feature>
<dbReference type="Proteomes" id="UP000271548">
    <property type="component" value="Unassembled WGS sequence"/>
</dbReference>
<keyword evidence="3" id="KW-1185">Reference proteome</keyword>
<organism evidence="2 3">
    <name type="scientific">Micromonospora musae</name>
    <dbReference type="NCBI Taxonomy" id="1894970"/>
    <lineage>
        <taxon>Bacteria</taxon>
        <taxon>Bacillati</taxon>
        <taxon>Actinomycetota</taxon>
        <taxon>Actinomycetes</taxon>
        <taxon>Micromonosporales</taxon>
        <taxon>Micromonosporaceae</taxon>
        <taxon>Micromonospora</taxon>
    </lineage>
</organism>
<protein>
    <recommendedName>
        <fullName evidence="4">Lipoprotein</fullName>
    </recommendedName>
</protein>
<evidence type="ECO:0000313" key="3">
    <source>
        <dbReference type="Proteomes" id="UP000271548"/>
    </source>
</evidence>
<accession>A0ABX9QW26</accession>
<feature type="region of interest" description="Disordered" evidence="1">
    <location>
        <begin position="35"/>
        <end position="87"/>
    </location>
</feature>
<proteinExistence type="predicted"/>
<sequence>MAAHLSAPATVPGRRARAVVAVLTALAVAGCGVPPELHQSESPSSPGAPSAPTSVPTAPAPPATGLPSTTPGLSSPSADAGLVATPCRGGPTGERVINVLRGGAAVLPDGVRVKVDTGPLCAADWQYTVLEVTGHEELQVVTRGRPAAPQLVTAGTDVCNAEVRVVAPPGIRTLACDNGTVGIPGA</sequence>
<feature type="compositionally biased region" description="Low complexity" evidence="1">
    <location>
        <begin position="65"/>
        <end position="77"/>
    </location>
</feature>
<evidence type="ECO:0000313" key="2">
    <source>
        <dbReference type="EMBL" id="RKN14715.1"/>
    </source>
</evidence>